<dbReference type="SUPFAM" id="SSF58104">
    <property type="entry name" value="Methyl-accepting chemotaxis protein (MCP) signaling domain"/>
    <property type="match status" value="1"/>
</dbReference>
<proteinExistence type="predicted"/>
<keyword evidence="6" id="KW-1185">Reference proteome</keyword>
<dbReference type="RefSeq" id="WP_034421568.1">
    <property type="nucleotide sequence ID" value="NZ_CP045798.1"/>
</dbReference>
<dbReference type="PANTHER" id="PTHR32089">
    <property type="entry name" value="METHYL-ACCEPTING CHEMOTAXIS PROTEIN MCPB"/>
    <property type="match status" value="1"/>
</dbReference>
<keyword evidence="3" id="KW-0175">Coiled coil</keyword>
<dbReference type="SMART" id="SM00283">
    <property type="entry name" value="MA"/>
    <property type="match status" value="1"/>
</dbReference>
<feature type="domain" description="Methyl-accepting transducer" evidence="4">
    <location>
        <begin position="128"/>
        <end position="282"/>
    </location>
</feature>
<dbReference type="InterPro" id="IPR004089">
    <property type="entry name" value="MCPsignal_dom"/>
</dbReference>
<gene>
    <name evidence="5" type="ORF">BR63_09745</name>
</gene>
<dbReference type="EMBL" id="CP045798">
    <property type="protein sequence ID" value="QNB46564.1"/>
    <property type="molecule type" value="Genomic_DNA"/>
</dbReference>
<dbReference type="PROSITE" id="PS50111">
    <property type="entry name" value="CHEMOTAXIS_TRANSDUC_2"/>
    <property type="match status" value="1"/>
</dbReference>
<evidence type="ECO:0000313" key="6">
    <source>
        <dbReference type="Proteomes" id="UP000515847"/>
    </source>
</evidence>
<feature type="coiled-coil region" evidence="3">
    <location>
        <begin position="124"/>
        <end position="151"/>
    </location>
</feature>
<evidence type="ECO:0000259" key="4">
    <source>
        <dbReference type="PROSITE" id="PS50111"/>
    </source>
</evidence>
<name>A0A7G6E3B0_THEFR</name>
<keyword evidence="1 2" id="KW-0807">Transducer</keyword>
<reference evidence="5 6" key="1">
    <citation type="journal article" date="2019" name="Front. Microbiol.">
        <title>Thermoanaerosceptrum fracticalcis gen. nov. sp. nov., a Novel Fumarate-Fermenting Microorganism From a Deep Fractured Carbonate Aquifer of the US Great Basin.</title>
        <authorList>
            <person name="Hamilton-Brehm S.D."/>
            <person name="Stewart L.E."/>
            <person name="Zavarin M."/>
            <person name="Caldwell M."/>
            <person name="Lawson P.A."/>
            <person name="Onstott T.C."/>
            <person name="Grzymski J."/>
            <person name="Neveux I."/>
            <person name="Lollar B.S."/>
            <person name="Russell C.E."/>
            <person name="Moser D.P."/>
        </authorList>
    </citation>
    <scope>NUCLEOTIDE SEQUENCE [LARGE SCALE GENOMIC DNA]</scope>
    <source>
        <strain evidence="5 6">DRI-13</strain>
    </source>
</reference>
<protein>
    <submittedName>
        <fullName evidence="5">Chemotaxis protein</fullName>
    </submittedName>
</protein>
<dbReference type="GO" id="GO:0016020">
    <property type="term" value="C:membrane"/>
    <property type="evidence" value="ECO:0007669"/>
    <property type="project" value="InterPro"/>
</dbReference>
<dbReference type="Proteomes" id="UP000515847">
    <property type="component" value="Chromosome"/>
</dbReference>
<dbReference type="Pfam" id="PF00015">
    <property type="entry name" value="MCPsignal"/>
    <property type="match status" value="1"/>
</dbReference>
<dbReference type="KEGG" id="tfr:BR63_09745"/>
<dbReference type="PANTHER" id="PTHR32089:SF112">
    <property type="entry name" value="LYSOZYME-LIKE PROTEIN-RELATED"/>
    <property type="match status" value="1"/>
</dbReference>
<evidence type="ECO:0000256" key="2">
    <source>
        <dbReference type="PROSITE-ProRule" id="PRU00284"/>
    </source>
</evidence>
<sequence>MHELTILDHLLKVAPLINQFTQADLGVAICDRDKWLAYIPAQTLDLKIKAGDPVYEGTAVYKAMKNRKRVVVEVDASLYGVPYIAVGLPLFNETGEVIGAIGVSENTHRKELLLDLSKRLGVALQNFQSTIQQIAAEAEELSATSQELKHVTETATGKVEATESILTTVRQIAKQTNLIGLNASIEAARVGEYGRGFNVVANEVRNLSHVTSNATNEISSIIGTIREAIRSIDTATRTVSHVSHEQAEKLVQINPVMEELNKLLQELIEAAESLTKDNLQTG</sequence>
<dbReference type="AlphaFoldDB" id="A0A7G6E3B0"/>
<dbReference type="InterPro" id="IPR029151">
    <property type="entry name" value="Sensor-like_sf"/>
</dbReference>
<evidence type="ECO:0000313" key="5">
    <source>
        <dbReference type="EMBL" id="QNB46564.1"/>
    </source>
</evidence>
<accession>A0A7G6E3B0</accession>
<dbReference type="OrthoDB" id="3192at2"/>
<dbReference type="SUPFAM" id="SSF103190">
    <property type="entry name" value="Sensory domain-like"/>
    <property type="match status" value="1"/>
</dbReference>
<dbReference type="GO" id="GO:0007165">
    <property type="term" value="P:signal transduction"/>
    <property type="evidence" value="ECO:0007669"/>
    <property type="project" value="UniProtKB-KW"/>
</dbReference>
<evidence type="ECO:0000256" key="1">
    <source>
        <dbReference type="ARBA" id="ARBA00023224"/>
    </source>
</evidence>
<evidence type="ECO:0000256" key="3">
    <source>
        <dbReference type="SAM" id="Coils"/>
    </source>
</evidence>
<dbReference type="Gene3D" id="1.10.287.950">
    <property type="entry name" value="Methyl-accepting chemotaxis protein"/>
    <property type="match status" value="1"/>
</dbReference>
<organism evidence="5 6">
    <name type="scientific">Thermanaerosceptrum fracticalcis</name>
    <dbReference type="NCBI Taxonomy" id="1712410"/>
    <lineage>
        <taxon>Bacteria</taxon>
        <taxon>Bacillati</taxon>
        <taxon>Bacillota</taxon>
        <taxon>Clostridia</taxon>
        <taxon>Eubacteriales</taxon>
        <taxon>Peptococcaceae</taxon>
        <taxon>Thermanaerosceptrum</taxon>
    </lineage>
</organism>